<reference evidence="2 3" key="1">
    <citation type="submission" date="2024-06" db="EMBL/GenBank/DDBJ databases">
        <authorList>
            <person name="Li Z."/>
            <person name="Jiang Y."/>
        </authorList>
    </citation>
    <scope>NUCLEOTIDE SEQUENCE [LARGE SCALE GENOMIC DNA]</scope>
    <source>
        <strain evidence="2 3">HSW-8</strain>
    </source>
</reference>
<dbReference type="InterPro" id="IPR008869">
    <property type="entry name" value="MlaC/ttg2D"/>
</dbReference>
<dbReference type="EMBL" id="JBEPIJ010000002">
    <property type="protein sequence ID" value="MES0872977.1"/>
    <property type="molecule type" value="Genomic_DNA"/>
</dbReference>
<keyword evidence="1" id="KW-0732">Signal</keyword>
<gene>
    <name evidence="2" type="ORF">ABSH63_02975</name>
</gene>
<evidence type="ECO:0000256" key="1">
    <source>
        <dbReference type="SAM" id="SignalP"/>
    </source>
</evidence>
<comment type="caution">
    <text evidence="2">The sequence shown here is derived from an EMBL/GenBank/DDBJ whole genome shotgun (WGS) entry which is preliminary data.</text>
</comment>
<dbReference type="Gene3D" id="3.10.450.710">
    <property type="entry name" value="Tgt2/MlaC"/>
    <property type="match status" value="1"/>
</dbReference>
<dbReference type="PANTHER" id="PTHR36573:SF1">
    <property type="entry name" value="INTERMEMBRANE PHOSPHOLIPID TRANSPORT SYSTEM BINDING PROTEIN MLAC"/>
    <property type="match status" value="1"/>
</dbReference>
<accession>A0ABV2A6U5</accession>
<feature type="signal peptide" evidence="1">
    <location>
        <begin position="1"/>
        <end position="22"/>
    </location>
</feature>
<organism evidence="2 3">
    <name type="scientific">Sinimarinibacterium thermocellulolyticum</name>
    <dbReference type="NCBI Taxonomy" id="3170016"/>
    <lineage>
        <taxon>Bacteria</taxon>
        <taxon>Pseudomonadati</taxon>
        <taxon>Pseudomonadota</taxon>
        <taxon>Gammaproteobacteria</taxon>
        <taxon>Nevskiales</taxon>
        <taxon>Nevskiaceae</taxon>
        <taxon>Sinimarinibacterium</taxon>
    </lineage>
</organism>
<dbReference type="PANTHER" id="PTHR36573">
    <property type="entry name" value="INTERMEMBRANE PHOSPHOLIPID TRANSPORT SYSTEM BINDING PROTEIN MLAC"/>
    <property type="match status" value="1"/>
</dbReference>
<name>A0ABV2A6U5_9GAMM</name>
<proteinExistence type="predicted"/>
<evidence type="ECO:0000313" key="2">
    <source>
        <dbReference type="EMBL" id="MES0872977.1"/>
    </source>
</evidence>
<dbReference type="Proteomes" id="UP001465331">
    <property type="component" value="Unassembled WGS sequence"/>
</dbReference>
<keyword evidence="3" id="KW-1185">Reference proteome</keyword>
<dbReference type="Pfam" id="PF05494">
    <property type="entry name" value="MlaC"/>
    <property type="match status" value="1"/>
</dbReference>
<protein>
    <submittedName>
        <fullName evidence="2">ABC transporter substrate-binding protein</fullName>
    </submittedName>
</protein>
<evidence type="ECO:0000313" key="3">
    <source>
        <dbReference type="Proteomes" id="UP001465331"/>
    </source>
</evidence>
<dbReference type="PIRSF" id="PIRSF004649">
    <property type="entry name" value="MlaC"/>
    <property type="match status" value="1"/>
</dbReference>
<dbReference type="RefSeq" id="WP_352887294.1">
    <property type="nucleotide sequence ID" value="NZ_JBEPIJ010000002.1"/>
</dbReference>
<sequence length="211" mass="23352">MTLLTRLTAALTGTLLAFAAQAAAPDQIIRDATDAVRADIAQNVATYQKDKAAFYAMVEDKIVPHFDTPYIAKVILGNHLKSASPEQIAEFEAAFKDMLIRTYADRLLEYYDSIEIEVKPARLSGNRGTVATTIIRKEPGKPPIPIEFSVRQPKGSEEWKIWDIKAENISLVLNFRTQLDAEIKRNGIPKVIERIKAGQLVVGAETGDGTR</sequence>
<feature type="chain" id="PRO_5047536783" evidence="1">
    <location>
        <begin position="23"/>
        <end position="211"/>
    </location>
</feature>
<dbReference type="InterPro" id="IPR042245">
    <property type="entry name" value="Tgt2/MlaC_sf"/>
</dbReference>